<dbReference type="Gene3D" id="3.30.470.160">
    <property type="entry name" value="Inositol polyphosphate kinase"/>
    <property type="match status" value="1"/>
</dbReference>
<dbReference type="Pfam" id="PF03770">
    <property type="entry name" value="IPK"/>
    <property type="match status" value="1"/>
</dbReference>
<dbReference type="SUPFAM" id="SSF56104">
    <property type="entry name" value="SAICAR synthase-like"/>
    <property type="match status" value="1"/>
</dbReference>
<evidence type="ECO:0000256" key="3">
    <source>
        <dbReference type="ARBA" id="ARBA00022777"/>
    </source>
</evidence>
<dbReference type="GO" id="GO:0000824">
    <property type="term" value="F:inositol-1,4,5,6-tetrakisphosphate 3-kinase activity"/>
    <property type="evidence" value="ECO:0007669"/>
    <property type="project" value="TreeGrafter"/>
</dbReference>
<evidence type="ECO:0000256" key="4">
    <source>
        <dbReference type="RuleBase" id="RU363090"/>
    </source>
</evidence>
<keyword evidence="7" id="KW-1185">Reference proteome</keyword>
<dbReference type="GO" id="GO:0008440">
    <property type="term" value="F:inositol-1,4,5-trisphosphate 3-kinase activity"/>
    <property type="evidence" value="ECO:0007669"/>
    <property type="project" value="TreeGrafter"/>
</dbReference>
<sequence>MSSTDIDSDSHSDLDSVIETPLAESIHLSYLLSPSSDLRRNYTFPNLLKSSNRNPTTGGKAWSPWIRRGQYDSVRSQEDISDAEKKEDEWLSGFIHDAKHNQLEMIQAPPSYLLKELDTGGGHERGISVDPTGKMIIKATHDSEIEFYQRVKRGDERSHEISKWVPKYKGCFNRFLTASKTSITPTPVDTMAETYSSHFSDSQVTVILDHGLDDGDNLNICARPTLKRTNTSDFHRNALMLKNEKYGFKLETISEFDIKLGRNMVNPNSADTTQAKMRKMKQKVRESTSYLDSVQLVWADTSIKDSKTGDYTTIRTDKKYGRSLKRSSSDTQRENCDTLDDAFIRLFPSPIDKIIPKGHAIKNHYSTNHKGYQSKRDDLDQIESTVSTMKDIRQQLIELKESVSRTNMKFTGSSIYVVHGELDNSSPFVRSPYHSEKDNSENKSKKRSHTKVRLIDFARAYDDTGPDQDVIEGIEKTITLMDYRLNTLSRYKSDLESEVQRHH</sequence>
<keyword evidence="3 4" id="KW-0418">Kinase</keyword>
<organism evidence="6 7">
    <name type="scientific">Kwoniella dendrophila CBS 6074</name>
    <dbReference type="NCBI Taxonomy" id="1295534"/>
    <lineage>
        <taxon>Eukaryota</taxon>
        <taxon>Fungi</taxon>
        <taxon>Dikarya</taxon>
        <taxon>Basidiomycota</taxon>
        <taxon>Agaricomycotina</taxon>
        <taxon>Tremellomycetes</taxon>
        <taxon>Tremellales</taxon>
        <taxon>Cryptococcaceae</taxon>
        <taxon>Kwoniella</taxon>
    </lineage>
</organism>
<dbReference type="GO" id="GO:0005634">
    <property type="term" value="C:nucleus"/>
    <property type="evidence" value="ECO:0007669"/>
    <property type="project" value="TreeGrafter"/>
</dbReference>
<name>A0AAX4JL16_9TREE</name>
<evidence type="ECO:0000256" key="2">
    <source>
        <dbReference type="ARBA" id="ARBA00022679"/>
    </source>
</evidence>
<gene>
    <name evidence="6" type="ORF">L201_000955</name>
</gene>
<dbReference type="EMBL" id="CP144098">
    <property type="protein sequence ID" value="WWC86084.1"/>
    <property type="molecule type" value="Genomic_DNA"/>
</dbReference>
<dbReference type="Proteomes" id="UP001355207">
    <property type="component" value="Chromosome 1"/>
</dbReference>
<dbReference type="PANTHER" id="PTHR12400:SF108">
    <property type="entry name" value="KINASE"/>
    <property type="match status" value="1"/>
</dbReference>
<dbReference type="GeneID" id="91091627"/>
<dbReference type="RefSeq" id="XP_066072847.1">
    <property type="nucleotide sequence ID" value="XM_066216750.1"/>
</dbReference>
<evidence type="ECO:0000256" key="1">
    <source>
        <dbReference type="ARBA" id="ARBA00007374"/>
    </source>
</evidence>
<dbReference type="AlphaFoldDB" id="A0AAX4JL16"/>
<proteinExistence type="inferred from homology"/>
<dbReference type="EC" id="2.7.-.-" evidence="4"/>
<dbReference type="PANTHER" id="PTHR12400">
    <property type="entry name" value="INOSITOL POLYPHOSPHATE KINASE"/>
    <property type="match status" value="1"/>
</dbReference>
<dbReference type="GO" id="GO:0046854">
    <property type="term" value="P:phosphatidylinositol phosphate biosynthetic process"/>
    <property type="evidence" value="ECO:0007669"/>
    <property type="project" value="TreeGrafter"/>
</dbReference>
<dbReference type="GO" id="GO:0005737">
    <property type="term" value="C:cytoplasm"/>
    <property type="evidence" value="ECO:0007669"/>
    <property type="project" value="TreeGrafter"/>
</dbReference>
<comment type="similarity">
    <text evidence="1 4">Belongs to the inositol phosphokinase (IPK) family.</text>
</comment>
<dbReference type="GO" id="GO:0032958">
    <property type="term" value="P:inositol phosphate biosynthetic process"/>
    <property type="evidence" value="ECO:0007669"/>
    <property type="project" value="InterPro"/>
</dbReference>
<dbReference type="InterPro" id="IPR005522">
    <property type="entry name" value="IPK"/>
</dbReference>
<evidence type="ECO:0000313" key="6">
    <source>
        <dbReference type="EMBL" id="WWC86084.1"/>
    </source>
</evidence>
<reference evidence="6 7" key="1">
    <citation type="submission" date="2024-01" db="EMBL/GenBank/DDBJ databases">
        <title>Comparative genomics of Cryptococcus and Kwoniella reveals pathogenesis evolution and contrasting modes of karyotype evolution via chromosome fusion or intercentromeric recombination.</title>
        <authorList>
            <person name="Coelho M.A."/>
            <person name="David-Palma M."/>
            <person name="Shea T."/>
            <person name="Bowers K."/>
            <person name="McGinley-Smith S."/>
            <person name="Mohammad A.W."/>
            <person name="Gnirke A."/>
            <person name="Yurkov A.M."/>
            <person name="Nowrousian M."/>
            <person name="Sun S."/>
            <person name="Cuomo C.A."/>
            <person name="Heitman J."/>
        </authorList>
    </citation>
    <scope>NUCLEOTIDE SEQUENCE [LARGE SCALE GENOMIC DNA]</scope>
    <source>
        <strain evidence="6 7">CBS 6074</strain>
    </source>
</reference>
<feature type="compositionally biased region" description="Basic and acidic residues" evidence="5">
    <location>
        <begin position="433"/>
        <end position="443"/>
    </location>
</feature>
<keyword evidence="2 4" id="KW-0808">Transferase</keyword>
<evidence type="ECO:0000313" key="7">
    <source>
        <dbReference type="Proteomes" id="UP001355207"/>
    </source>
</evidence>
<protein>
    <recommendedName>
        <fullName evidence="4">Kinase</fullName>
        <ecNumber evidence="4">2.7.-.-</ecNumber>
    </recommendedName>
</protein>
<feature type="region of interest" description="Disordered" evidence="5">
    <location>
        <begin position="427"/>
        <end position="449"/>
    </location>
</feature>
<dbReference type="InterPro" id="IPR038286">
    <property type="entry name" value="IPK_sf"/>
</dbReference>
<evidence type="ECO:0000256" key="5">
    <source>
        <dbReference type="SAM" id="MobiDB-lite"/>
    </source>
</evidence>
<accession>A0AAX4JL16</accession>